<name>A0A553V2F7_9HELI</name>
<dbReference type="OrthoDB" id="5325952at2"/>
<accession>A0A553V2F7</accession>
<reference evidence="2" key="1">
    <citation type="submission" date="2019-07" db="EMBL/GenBank/DDBJ databases">
        <title>Helicobacter labacensis sp. nov., Helicobacter mehlei sp. nov. and Helicobacter vulpis sp. nov., isolated from gastric mucosa of red fox (Vulpis vulpis).</title>
        <authorList>
            <person name="Papic B."/>
        </authorList>
    </citation>
    <scope>NUCLEOTIDE SEQUENCE [LARGE SCALE GENOMIC DNA]</scope>
    <source>
        <strain evidence="2">L8b</strain>
    </source>
</reference>
<reference evidence="1 2" key="3">
    <citation type="submission" date="2019-07" db="EMBL/GenBank/DDBJ databases">
        <authorList>
            <person name="Papic B."/>
        </authorList>
    </citation>
    <scope>NUCLEOTIDE SEQUENCE [LARGE SCALE GENOMIC DNA]</scope>
    <source>
        <strain evidence="1 2">L8b</strain>
    </source>
</reference>
<dbReference type="EMBL" id="VKGC01000002">
    <property type="protein sequence ID" value="TSA86663.1"/>
    <property type="molecule type" value="Genomic_DNA"/>
</dbReference>
<gene>
    <name evidence="1" type="ORF">FNE76_01690</name>
</gene>
<evidence type="ECO:0000313" key="2">
    <source>
        <dbReference type="Proteomes" id="UP000319322"/>
    </source>
</evidence>
<dbReference type="Proteomes" id="UP000319322">
    <property type="component" value="Unassembled WGS sequence"/>
</dbReference>
<dbReference type="AlphaFoldDB" id="A0A553V2F7"/>
<organism evidence="1 2">
    <name type="scientific">Helicobacter mehlei</name>
    <dbReference type="NCBI Taxonomy" id="2316080"/>
    <lineage>
        <taxon>Bacteria</taxon>
        <taxon>Pseudomonadati</taxon>
        <taxon>Campylobacterota</taxon>
        <taxon>Epsilonproteobacteria</taxon>
        <taxon>Campylobacterales</taxon>
        <taxon>Helicobacteraceae</taxon>
        <taxon>Helicobacter</taxon>
    </lineage>
</organism>
<evidence type="ECO:0000313" key="1">
    <source>
        <dbReference type="EMBL" id="TSA86663.1"/>
    </source>
</evidence>
<comment type="caution">
    <text evidence="1">The sequence shown here is derived from an EMBL/GenBank/DDBJ whole genome shotgun (WGS) entry which is preliminary data.</text>
</comment>
<dbReference type="RefSeq" id="WP_120947824.1">
    <property type="nucleotide sequence ID" value="NZ_QXQP01000005.1"/>
</dbReference>
<keyword evidence="2" id="KW-1185">Reference proteome</keyword>
<protein>
    <submittedName>
        <fullName evidence="1">Competence protein ComB</fullName>
    </submittedName>
</protein>
<reference evidence="1 2" key="2">
    <citation type="submission" date="2019-07" db="EMBL/GenBank/DDBJ databases">
        <title>Helicobacter labacensis sp. nov., Helicobacter mehlei sp. nov. and Helicobacter vulpis sp. nov., isolated from gastric mucosa of red fox (Vulpis vulpis).</title>
        <authorList>
            <person name="Kusar D."/>
            <person name="Gruntar I."/>
            <person name="Pate M."/>
            <person name="Zajc U."/>
            <person name="Ocepek M."/>
        </authorList>
    </citation>
    <scope>NUCLEOTIDE SEQUENCE [LARGE SCALE GENOMIC DNA]</scope>
    <source>
        <strain evidence="1 2">L8b</strain>
    </source>
</reference>
<sequence>MGARYPVLVISVPNLKEISTKEKFLWLNAKSWILAIFIPFILFPWLGLIYALLLYGVFLGLFSILEFFDEDIADILVARSKIKTPSAHFYA</sequence>
<proteinExistence type="predicted"/>